<gene>
    <name evidence="12" type="ORF">EZ428_16140</name>
</gene>
<dbReference type="Gene3D" id="3.30.450.20">
    <property type="entry name" value="PAS domain"/>
    <property type="match status" value="1"/>
</dbReference>
<keyword evidence="8" id="KW-0802">TPR repeat</keyword>
<dbReference type="Gene3D" id="3.30.565.10">
    <property type="entry name" value="Histidine kinase-like ATPase, C-terminal domain"/>
    <property type="match status" value="1"/>
</dbReference>
<evidence type="ECO:0000256" key="5">
    <source>
        <dbReference type="ARBA" id="ARBA00022741"/>
    </source>
</evidence>
<reference evidence="12 13" key="1">
    <citation type="submission" date="2019-02" db="EMBL/GenBank/DDBJ databases">
        <title>Pedobacter sp. RP-1-13 sp. nov., isolated from Arctic soil.</title>
        <authorList>
            <person name="Dahal R.H."/>
        </authorList>
    </citation>
    <scope>NUCLEOTIDE SEQUENCE [LARGE SCALE GENOMIC DNA]</scope>
    <source>
        <strain evidence="12 13">RP-1-13</strain>
    </source>
</reference>
<dbReference type="AlphaFoldDB" id="A0A4V2MI67"/>
<feature type="coiled-coil region" evidence="9">
    <location>
        <begin position="599"/>
        <end position="659"/>
    </location>
</feature>
<keyword evidence="4" id="KW-0808">Transferase</keyword>
<dbReference type="SUPFAM" id="SSF55874">
    <property type="entry name" value="ATPase domain of HSP90 chaperone/DNA topoisomerase II/histidine kinase"/>
    <property type="match status" value="1"/>
</dbReference>
<feature type="domain" description="Histidine kinase/HSP90-like ATPase" evidence="11">
    <location>
        <begin position="820"/>
        <end position="918"/>
    </location>
</feature>
<dbReference type="GO" id="GO:0004673">
    <property type="term" value="F:protein histidine kinase activity"/>
    <property type="evidence" value="ECO:0007669"/>
    <property type="project" value="UniProtKB-EC"/>
</dbReference>
<evidence type="ECO:0000313" key="12">
    <source>
        <dbReference type="EMBL" id="TCC89226.1"/>
    </source>
</evidence>
<dbReference type="Pfam" id="PF07568">
    <property type="entry name" value="HisKA_2"/>
    <property type="match status" value="1"/>
</dbReference>
<dbReference type="EMBL" id="SJSK01000004">
    <property type="protein sequence ID" value="TCC89226.1"/>
    <property type="molecule type" value="Genomic_DNA"/>
</dbReference>
<evidence type="ECO:0000256" key="8">
    <source>
        <dbReference type="PROSITE-ProRule" id="PRU00339"/>
    </source>
</evidence>
<keyword evidence="13" id="KW-1185">Reference proteome</keyword>
<dbReference type="Pfam" id="PF13181">
    <property type="entry name" value="TPR_8"/>
    <property type="match status" value="1"/>
</dbReference>
<comment type="catalytic activity">
    <reaction evidence="1">
        <text>ATP + protein L-histidine = ADP + protein N-phospho-L-histidine.</text>
        <dbReference type="EC" id="2.7.13.3"/>
    </reaction>
</comment>
<dbReference type="InterPro" id="IPR003594">
    <property type="entry name" value="HATPase_dom"/>
</dbReference>
<keyword evidence="6" id="KW-0418">Kinase</keyword>
<keyword evidence="5" id="KW-0547">Nucleotide-binding</keyword>
<feature type="coiled-coil region" evidence="9">
    <location>
        <begin position="684"/>
        <end position="718"/>
    </location>
</feature>
<keyword evidence="9" id="KW-0175">Coiled coil</keyword>
<evidence type="ECO:0000256" key="3">
    <source>
        <dbReference type="ARBA" id="ARBA00022553"/>
    </source>
</evidence>
<dbReference type="OrthoDB" id="1523170at2"/>
<accession>A0A4V2MI67</accession>
<dbReference type="SMART" id="SM00387">
    <property type="entry name" value="HATPase_c"/>
    <property type="match status" value="1"/>
</dbReference>
<protein>
    <recommendedName>
        <fullName evidence="2">histidine kinase</fullName>
        <ecNumber evidence="2">2.7.13.3</ecNumber>
    </recommendedName>
</protein>
<dbReference type="RefSeq" id="WP_131554213.1">
    <property type="nucleotide sequence ID" value="NZ_SJSK01000004.1"/>
</dbReference>
<dbReference type="SUPFAM" id="SSF48452">
    <property type="entry name" value="TPR-like"/>
    <property type="match status" value="2"/>
</dbReference>
<comment type="caution">
    <text evidence="12">The sequence shown here is derived from an EMBL/GenBank/DDBJ whole genome shotgun (WGS) entry which is preliminary data.</text>
</comment>
<evidence type="ECO:0000256" key="4">
    <source>
        <dbReference type="ARBA" id="ARBA00022679"/>
    </source>
</evidence>
<dbReference type="InterPro" id="IPR011495">
    <property type="entry name" value="Sig_transdc_His_kin_sub2_dim/P"/>
</dbReference>
<name>A0A4V2MI67_9SPHI</name>
<dbReference type="PANTHER" id="PTHR41523">
    <property type="entry name" value="TWO-COMPONENT SYSTEM SENSOR PROTEIN"/>
    <property type="match status" value="1"/>
</dbReference>
<evidence type="ECO:0000259" key="11">
    <source>
        <dbReference type="SMART" id="SM00387"/>
    </source>
</evidence>
<keyword evidence="7" id="KW-0067">ATP-binding</keyword>
<dbReference type="GO" id="GO:0005524">
    <property type="term" value="F:ATP binding"/>
    <property type="evidence" value="ECO:0007669"/>
    <property type="project" value="UniProtKB-KW"/>
</dbReference>
<sequence>MIRSISMTLNTSIRLLLAAKSRFAPFLICGRIKKACFRHILLAFICLMCTSAVAQQHQSKGYQKLSTKDTLRVKNLLDKGYEQLDQYLDQIELLDSAILFAKRANSLSVNIGYAKGMDFAKLLEARVYLAKGDIKTTKGRLKNLGRQSQVALWISLAKQAVARRRTKENIDSTFIYLHRADAIAKNLGSTTVQLMVKSQFAMFQLTVGDTDKGVEIYKELIRTYELKGDERMAGRTLTMLVSNLPHLAKYSRELISGADRCIKIYTKLNHKDTIAMIMLCKANFYRTQNDNTLAEKELLPAIELFKVTKSPVIVYAYASLANICIDYGNNEKALRYYIESINAAVKYKQTSRLAVTYQQLGALYLAMNQLDKSMETFKLAFELVEKKTRLVPGEALVLVRSIADVMGRNGKVVEALDFIDKMEKKYPPQPGPEQTVLPVIRGGLYAKLGKFDIAEKYYLDAVQVSDKLGSTFKNKAIDLIAGFYLRTRQWDKAKPYLETLKNIPHNVLTANDQRNIQLYLYRIDSAGGNYASALNHFLKYKAINDTIYNTTNKKRYLELQIQYETDKKDKDILLKQKNIQILEKQDLLHQTLLHQTSLQMRLDQQKRQQELKISALEDQRRDRDFTVFRLRAAENDQNIKRLEKEAKLQQTLLSQAKINKGLTYGGILLLAIVVSLLLSRYRLKQRANKLLNAQKEEISQQNRSLQELVEKKESLIIEKEWLVKEIHHRVKNNLQIVISLLRAQTDYLDNDVALLALKQSQHRMQAMSMIHQRLYQSESMSCINIRDYVSEMVAYFSDSMNRDTKVIFEIDMLPLSLDIGQAIPLGLILNESITNAIKYAFEDTENPKIEISLAAIGEDALTLMIKDNGKGLVTGFDPKKAKSLGMSLILGLSKQLGGNCSFLNNNGLSIHINFKVNLMSGETAYLSVMAS</sequence>
<feature type="transmembrane region" description="Helical" evidence="10">
    <location>
        <begin position="661"/>
        <end position="679"/>
    </location>
</feature>
<keyword evidence="10" id="KW-0472">Membrane</keyword>
<evidence type="ECO:0000313" key="13">
    <source>
        <dbReference type="Proteomes" id="UP000292884"/>
    </source>
</evidence>
<dbReference type="EC" id="2.7.13.3" evidence="2"/>
<feature type="repeat" description="TPR" evidence="8">
    <location>
        <begin position="354"/>
        <end position="387"/>
    </location>
</feature>
<dbReference type="InterPro" id="IPR019734">
    <property type="entry name" value="TPR_rpt"/>
</dbReference>
<dbReference type="PROSITE" id="PS50005">
    <property type="entry name" value="TPR"/>
    <property type="match status" value="1"/>
</dbReference>
<evidence type="ECO:0000256" key="2">
    <source>
        <dbReference type="ARBA" id="ARBA00012438"/>
    </source>
</evidence>
<proteinExistence type="predicted"/>
<organism evidence="12 13">
    <name type="scientific">Pedobacter frigiditerrae</name>
    <dbReference type="NCBI Taxonomy" id="2530452"/>
    <lineage>
        <taxon>Bacteria</taxon>
        <taxon>Pseudomonadati</taxon>
        <taxon>Bacteroidota</taxon>
        <taxon>Sphingobacteriia</taxon>
        <taxon>Sphingobacteriales</taxon>
        <taxon>Sphingobacteriaceae</taxon>
        <taxon>Pedobacter</taxon>
    </lineage>
</organism>
<evidence type="ECO:0000256" key="1">
    <source>
        <dbReference type="ARBA" id="ARBA00000085"/>
    </source>
</evidence>
<dbReference type="InterPro" id="IPR011990">
    <property type="entry name" value="TPR-like_helical_dom_sf"/>
</dbReference>
<dbReference type="SMART" id="SM00028">
    <property type="entry name" value="TPR"/>
    <property type="match status" value="3"/>
</dbReference>
<evidence type="ECO:0000256" key="6">
    <source>
        <dbReference type="ARBA" id="ARBA00022777"/>
    </source>
</evidence>
<dbReference type="Pfam" id="PF02518">
    <property type="entry name" value="HATPase_c"/>
    <property type="match status" value="1"/>
</dbReference>
<keyword evidence="3" id="KW-0597">Phosphoprotein</keyword>
<evidence type="ECO:0000256" key="10">
    <source>
        <dbReference type="SAM" id="Phobius"/>
    </source>
</evidence>
<dbReference type="Gene3D" id="1.25.40.10">
    <property type="entry name" value="Tetratricopeptide repeat domain"/>
    <property type="match status" value="3"/>
</dbReference>
<evidence type="ECO:0000256" key="7">
    <source>
        <dbReference type="ARBA" id="ARBA00022840"/>
    </source>
</evidence>
<dbReference type="PANTHER" id="PTHR41523:SF8">
    <property type="entry name" value="ETHYLENE RESPONSE SENSOR PROTEIN"/>
    <property type="match status" value="1"/>
</dbReference>
<keyword evidence="10" id="KW-0812">Transmembrane</keyword>
<evidence type="ECO:0000256" key="9">
    <source>
        <dbReference type="SAM" id="Coils"/>
    </source>
</evidence>
<keyword evidence="10" id="KW-1133">Transmembrane helix</keyword>
<dbReference type="InterPro" id="IPR036890">
    <property type="entry name" value="HATPase_C_sf"/>
</dbReference>
<dbReference type="Proteomes" id="UP000292884">
    <property type="component" value="Unassembled WGS sequence"/>
</dbReference>